<gene>
    <name evidence="2" type="ORF">GCK32_019770</name>
</gene>
<feature type="compositionally biased region" description="Polar residues" evidence="1">
    <location>
        <begin position="1"/>
        <end position="21"/>
    </location>
</feature>
<evidence type="ECO:0000313" key="3">
    <source>
        <dbReference type="Proteomes" id="UP001331761"/>
    </source>
</evidence>
<accession>A0AAN8F0G4</accession>
<feature type="region of interest" description="Disordered" evidence="1">
    <location>
        <begin position="51"/>
        <end position="112"/>
    </location>
</feature>
<organism evidence="2 3">
    <name type="scientific">Trichostrongylus colubriformis</name>
    <name type="common">Black scour worm</name>
    <dbReference type="NCBI Taxonomy" id="6319"/>
    <lineage>
        <taxon>Eukaryota</taxon>
        <taxon>Metazoa</taxon>
        <taxon>Ecdysozoa</taxon>
        <taxon>Nematoda</taxon>
        <taxon>Chromadorea</taxon>
        <taxon>Rhabditida</taxon>
        <taxon>Rhabditina</taxon>
        <taxon>Rhabditomorpha</taxon>
        <taxon>Strongyloidea</taxon>
        <taxon>Trichostrongylidae</taxon>
        <taxon>Trichostrongylus</taxon>
    </lineage>
</organism>
<feature type="compositionally biased region" description="Basic and acidic residues" evidence="1">
    <location>
        <begin position="51"/>
        <end position="80"/>
    </location>
</feature>
<comment type="caution">
    <text evidence="2">The sequence shown here is derived from an EMBL/GenBank/DDBJ whole genome shotgun (WGS) entry which is preliminary data.</text>
</comment>
<dbReference type="EMBL" id="WIXE01023506">
    <property type="protein sequence ID" value="KAK5966414.1"/>
    <property type="molecule type" value="Genomic_DNA"/>
</dbReference>
<keyword evidence="3" id="KW-1185">Reference proteome</keyword>
<proteinExistence type="predicted"/>
<dbReference type="AlphaFoldDB" id="A0AAN8F0G4"/>
<dbReference type="Proteomes" id="UP001331761">
    <property type="component" value="Unassembled WGS sequence"/>
</dbReference>
<sequence>MAQISVLQGQLDQNKTETQQRPCGEKQGRNYPWRRLSERLMASIEVKDEFIQEDGVHQHDEAQRKDGARNPRLDWQERSADGSTRCFRIERTSESETSSDPAKYVENGPPSNANASASDLWGVFKAMWKAQTAASVERYTGENSLSDFLRGFKIKYPRESWSNRERRDIPVTLLDGPAKMLFGNLPKRIQEGSF</sequence>
<reference evidence="2 3" key="1">
    <citation type="submission" date="2019-10" db="EMBL/GenBank/DDBJ databases">
        <title>Assembly and Annotation for the nematode Trichostrongylus colubriformis.</title>
        <authorList>
            <person name="Martin J."/>
        </authorList>
    </citation>
    <scope>NUCLEOTIDE SEQUENCE [LARGE SCALE GENOMIC DNA]</scope>
    <source>
        <strain evidence="2">G859</strain>
        <tissue evidence="2">Whole worm</tissue>
    </source>
</reference>
<name>A0AAN8F0G4_TRICO</name>
<evidence type="ECO:0000256" key="1">
    <source>
        <dbReference type="SAM" id="MobiDB-lite"/>
    </source>
</evidence>
<protein>
    <submittedName>
        <fullName evidence="2">Uncharacterized protein</fullName>
    </submittedName>
</protein>
<feature type="region of interest" description="Disordered" evidence="1">
    <location>
        <begin position="1"/>
        <end position="34"/>
    </location>
</feature>
<evidence type="ECO:0000313" key="2">
    <source>
        <dbReference type="EMBL" id="KAK5966414.1"/>
    </source>
</evidence>